<dbReference type="EMBL" id="QQBG01000010">
    <property type="protein sequence ID" value="RDB31649.1"/>
    <property type="molecule type" value="Genomic_DNA"/>
</dbReference>
<dbReference type="AlphaFoldDB" id="A0A369KAL9"/>
<dbReference type="Proteomes" id="UP000253816">
    <property type="component" value="Unassembled WGS sequence"/>
</dbReference>
<protein>
    <submittedName>
        <fullName evidence="3">TPR domain protein</fullName>
    </submittedName>
</protein>
<sequence>MPFYLTTSPFLVSRYAHLFDLQLKFWLHMGSLNPDDVIYILDMGCGVGRCGYLILSLMQELFQSFPVRLKYVFVDISEENLSFVLYHPDLKPFFEKGYADVALFDAMRDEKMVLQLSHETLEADRLTNPLLIISNYFFDSLPHDLFAMSEGKLYEVHADLVRSQGEKSLAESMREVRLNLTSGGEVDPNSYYPSLSWNYALKTTSEVQWTKDFNVPVGAFRVLDLVMSWSPPGYCLLASDQGSAVPQALETLGGHCVSSPAMGSLSVNYLALRHYLQASQQDVVTTESSEQTVLVTAMATDRSSSSCLFPLFSHFFDSFGIFQFWQTINDVAKFEDKSLDFIENILRLSEYDPAVFFAHFNFLRAELPSLSPSQKRFWIDCLVRVSKTFFPLTPRDYPLLGDIGVALFEMGAVRESLDVLLRVFFLDGGQKHTGDNIKICLHAMGRSDEFEQLSQQLRFEMEKAPFTKDKSSLSELGLV</sequence>
<organism evidence="3 4">
    <name type="scientific">Candidatus Similichlamydia laticola</name>
    <dbReference type="NCBI Taxonomy" id="2170265"/>
    <lineage>
        <taxon>Bacteria</taxon>
        <taxon>Pseudomonadati</taxon>
        <taxon>Chlamydiota</taxon>
        <taxon>Chlamydiia</taxon>
        <taxon>Parachlamydiales</taxon>
        <taxon>Candidatus Parilichlamydiaceae</taxon>
        <taxon>Candidatus Similichlamydia</taxon>
    </lineage>
</organism>
<accession>A0A369KAL9</accession>
<dbReference type="InterPro" id="IPR038375">
    <property type="entry name" value="NDUFAF7_sf"/>
</dbReference>
<dbReference type="SUPFAM" id="SSF53335">
    <property type="entry name" value="S-adenosyl-L-methionine-dependent methyltransferases"/>
    <property type="match status" value="1"/>
</dbReference>
<dbReference type="InterPro" id="IPR003788">
    <property type="entry name" value="NDUFAF7"/>
</dbReference>
<keyword evidence="1" id="KW-0489">Methyltransferase</keyword>
<keyword evidence="2" id="KW-0808">Transferase</keyword>
<comment type="caution">
    <text evidence="3">The sequence shown here is derived from an EMBL/GenBank/DDBJ whole genome shotgun (WGS) entry which is preliminary data.</text>
</comment>
<dbReference type="Pfam" id="PF02636">
    <property type="entry name" value="Methyltransf_28"/>
    <property type="match status" value="1"/>
</dbReference>
<reference evidence="3 4" key="1">
    <citation type="submission" date="2018-07" db="EMBL/GenBank/DDBJ databases">
        <title>Comparative genomics of the Candidatus Parilichlamydiaceae reveals evidence of convergent evolution and genome reduction in the phylum Chlamydiae.</title>
        <authorList>
            <person name="Taylor-Brown A."/>
            <person name="Polkinghorne A."/>
        </authorList>
    </citation>
    <scope>NUCLEOTIDE SEQUENCE [LARGE SCALE GENOMIC DNA]</scope>
    <source>
        <strain evidence="3 4">Hat2</strain>
    </source>
</reference>
<proteinExistence type="predicted"/>
<evidence type="ECO:0000313" key="4">
    <source>
        <dbReference type="Proteomes" id="UP000253816"/>
    </source>
</evidence>
<dbReference type="InterPro" id="IPR029063">
    <property type="entry name" value="SAM-dependent_MTases_sf"/>
</dbReference>
<evidence type="ECO:0000313" key="3">
    <source>
        <dbReference type="EMBL" id="RDB31649.1"/>
    </source>
</evidence>
<name>A0A369KAL9_9BACT</name>
<dbReference type="GO" id="GO:0008168">
    <property type="term" value="F:methyltransferase activity"/>
    <property type="evidence" value="ECO:0007669"/>
    <property type="project" value="UniProtKB-KW"/>
</dbReference>
<gene>
    <name evidence="3" type="ORF">HAT2_00260</name>
</gene>
<keyword evidence="4" id="KW-1185">Reference proteome</keyword>
<dbReference type="Gene3D" id="3.40.50.12710">
    <property type="match status" value="1"/>
</dbReference>
<evidence type="ECO:0000256" key="1">
    <source>
        <dbReference type="ARBA" id="ARBA00022603"/>
    </source>
</evidence>
<dbReference type="GO" id="GO:0032259">
    <property type="term" value="P:methylation"/>
    <property type="evidence" value="ECO:0007669"/>
    <property type="project" value="UniProtKB-KW"/>
</dbReference>
<evidence type="ECO:0000256" key="2">
    <source>
        <dbReference type="ARBA" id="ARBA00022679"/>
    </source>
</evidence>